<keyword evidence="5" id="KW-1185">Reference proteome</keyword>
<dbReference type="GO" id="GO:0003676">
    <property type="term" value="F:nucleic acid binding"/>
    <property type="evidence" value="ECO:0007669"/>
    <property type="project" value="InterPro"/>
</dbReference>
<feature type="region of interest" description="Disordered" evidence="2">
    <location>
        <begin position="1"/>
        <end position="37"/>
    </location>
</feature>
<keyword evidence="1" id="KW-0479">Metal-binding</keyword>
<dbReference type="PANTHER" id="PTHR15503">
    <property type="entry name" value="LDOC1 RELATED"/>
    <property type="match status" value="1"/>
</dbReference>
<sequence length="477" mass="54947">MSRNRDDRSVNNRTEGSSRTRNTSQNNRTNGNAKVQLDDEAISKIAMEVAKIIATAQNKSEKQVDQEENSSSSVIKKADKKIEDGRYNNKECTYKSFMSCNPPLFDGKKGAVEAQDWLNRMESVLDICECTENNRVRFAVCMFQTEALNWWNIKVRTKGKDIAKKMSWKEFVRTFLAKFCPPSEIERLEIEFFQLKLGNKTYREYVTKFNEVSRLVPHLATTEEQLTNRFIWGLPSEMRIFIKSKSPKSFSETVEAGAIIAAEIQHRQIESFTLKRKWEERKDNNKNHNFKRAKEMPKCRFCNKNHSGPCRSQPCPNCKRTGHLLQECRENRRCFECGDPGHLKPNCPKLQGHNNNQPNKPRGRAFVLTTEEARNTPDVITGTYPVNNIFARVLFDTGANRSLVSTTFRRYLNQEAQYLGHTFIVEMADGSKKEIVNIIRNCSINLNGHSIPINLMPIELGEFDIVIGMDWLAPYHA</sequence>
<feature type="compositionally biased region" description="Low complexity" evidence="2">
    <location>
        <begin position="11"/>
        <end position="32"/>
    </location>
</feature>
<dbReference type="PANTHER" id="PTHR15503:SF45">
    <property type="entry name" value="RNA-DIRECTED DNA POLYMERASE HOMOLOG"/>
    <property type="match status" value="1"/>
</dbReference>
<dbReference type="AlphaFoldDB" id="A0AAD8L849"/>
<dbReference type="Gene3D" id="4.10.60.10">
    <property type="entry name" value="Zinc finger, CCHC-type"/>
    <property type="match status" value="1"/>
</dbReference>
<reference evidence="4" key="1">
    <citation type="journal article" date="2023" name="bioRxiv">
        <title>Improved chromosome-level genome assembly for marigold (Tagetes erecta).</title>
        <authorList>
            <person name="Jiang F."/>
            <person name="Yuan L."/>
            <person name="Wang S."/>
            <person name="Wang H."/>
            <person name="Xu D."/>
            <person name="Wang A."/>
            <person name="Fan W."/>
        </authorList>
    </citation>
    <scope>NUCLEOTIDE SEQUENCE</scope>
    <source>
        <strain evidence="4">WSJ</strain>
        <tissue evidence="4">Leaf</tissue>
    </source>
</reference>
<organism evidence="4 5">
    <name type="scientific">Tagetes erecta</name>
    <name type="common">African marigold</name>
    <dbReference type="NCBI Taxonomy" id="13708"/>
    <lineage>
        <taxon>Eukaryota</taxon>
        <taxon>Viridiplantae</taxon>
        <taxon>Streptophyta</taxon>
        <taxon>Embryophyta</taxon>
        <taxon>Tracheophyta</taxon>
        <taxon>Spermatophyta</taxon>
        <taxon>Magnoliopsida</taxon>
        <taxon>eudicotyledons</taxon>
        <taxon>Gunneridae</taxon>
        <taxon>Pentapetalae</taxon>
        <taxon>asterids</taxon>
        <taxon>campanulids</taxon>
        <taxon>Asterales</taxon>
        <taxon>Asteraceae</taxon>
        <taxon>Asteroideae</taxon>
        <taxon>Heliantheae alliance</taxon>
        <taxon>Tageteae</taxon>
        <taxon>Tagetes</taxon>
    </lineage>
</organism>
<dbReference type="SMART" id="SM00343">
    <property type="entry name" value="ZnF_C2HC"/>
    <property type="match status" value="2"/>
</dbReference>
<name>A0AAD8L849_TARER</name>
<dbReference type="InterPro" id="IPR005162">
    <property type="entry name" value="Retrotrans_gag_dom"/>
</dbReference>
<comment type="caution">
    <text evidence="4">The sequence shown here is derived from an EMBL/GenBank/DDBJ whole genome shotgun (WGS) entry which is preliminary data.</text>
</comment>
<dbReference type="InterPro" id="IPR036875">
    <property type="entry name" value="Znf_CCHC_sf"/>
</dbReference>
<evidence type="ECO:0000256" key="2">
    <source>
        <dbReference type="SAM" id="MobiDB-lite"/>
    </source>
</evidence>
<feature type="compositionally biased region" description="Basic and acidic residues" evidence="2">
    <location>
        <begin position="1"/>
        <end position="10"/>
    </location>
</feature>
<dbReference type="SUPFAM" id="SSF50630">
    <property type="entry name" value="Acid proteases"/>
    <property type="match status" value="1"/>
</dbReference>
<dbReference type="InterPro" id="IPR001878">
    <property type="entry name" value="Znf_CCHC"/>
</dbReference>
<dbReference type="InterPro" id="IPR032567">
    <property type="entry name" value="RTL1-rel"/>
</dbReference>
<protein>
    <recommendedName>
        <fullName evidence="3">CCHC-type domain-containing protein</fullName>
    </recommendedName>
</protein>
<dbReference type="CDD" id="cd00303">
    <property type="entry name" value="retropepsin_like"/>
    <property type="match status" value="1"/>
</dbReference>
<feature type="region of interest" description="Disordered" evidence="2">
    <location>
        <begin position="57"/>
        <end position="77"/>
    </location>
</feature>
<dbReference type="InterPro" id="IPR021109">
    <property type="entry name" value="Peptidase_aspartic_dom_sf"/>
</dbReference>
<keyword evidence="1" id="KW-0863">Zinc-finger</keyword>
<dbReference type="Proteomes" id="UP001229421">
    <property type="component" value="Unassembled WGS sequence"/>
</dbReference>
<feature type="domain" description="CCHC-type" evidence="3">
    <location>
        <begin position="332"/>
        <end position="349"/>
    </location>
</feature>
<dbReference type="SUPFAM" id="SSF57756">
    <property type="entry name" value="Retrovirus zinc finger-like domains"/>
    <property type="match status" value="1"/>
</dbReference>
<gene>
    <name evidence="4" type="ORF">QVD17_00085</name>
</gene>
<dbReference type="Gene3D" id="2.40.70.10">
    <property type="entry name" value="Acid Proteases"/>
    <property type="match status" value="1"/>
</dbReference>
<dbReference type="Pfam" id="PF03732">
    <property type="entry name" value="Retrotrans_gag"/>
    <property type="match status" value="1"/>
</dbReference>
<accession>A0AAD8L849</accession>
<dbReference type="EMBL" id="JAUHHV010000001">
    <property type="protein sequence ID" value="KAK1434346.1"/>
    <property type="molecule type" value="Genomic_DNA"/>
</dbReference>
<proteinExistence type="predicted"/>
<dbReference type="PROSITE" id="PS50158">
    <property type="entry name" value="ZF_CCHC"/>
    <property type="match status" value="1"/>
</dbReference>
<evidence type="ECO:0000313" key="5">
    <source>
        <dbReference type="Proteomes" id="UP001229421"/>
    </source>
</evidence>
<evidence type="ECO:0000313" key="4">
    <source>
        <dbReference type="EMBL" id="KAK1434346.1"/>
    </source>
</evidence>
<keyword evidence="1" id="KW-0862">Zinc</keyword>
<dbReference type="Pfam" id="PF08284">
    <property type="entry name" value="RVP_2"/>
    <property type="match status" value="1"/>
</dbReference>
<evidence type="ECO:0000256" key="1">
    <source>
        <dbReference type="PROSITE-ProRule" id="PRU00047"/>
    </source>
</evidence>
<evidence type="ECO:0000259" key="3">
    <source>
        <dbReference type="PROSITE" id="PS50158"/>
    </source>
</evidence>
<dbReference type="GO" id="GO:0008270">
    <property type="term" value="F:zinc ion binding"/>
    <property type="evidence" value="ECO:0007669"/>
    <property type="project" value="UniProtKB-KW"/>
</dbReference>